<gene>
    <name evidence="2" type="ORF">T4C_13262</name>
</gene>
<sequence>MDATVAEMQCNLNLFECPMQSYNLGAYLHKIDTEKSNKGASKSVIKKQAHIKNDDKKKQSNIAKLKSKGKSSSPCAHILRLECFVKMMFCSIQLS</sequence>
<protein>
    <submittedName>
        <fullName evidence="2">Uncharacterized protein</fullName>
    </submittedName>
</protein>
<evidence type="ECO:0000256" key="1">
    <source>
        <dbReference type="SAM" id="MobiDB-lite"/>
    </source>
</evidence>
<reference evidence="2 3" key="1">
    <citation type="submission" date="2015-01" db="EMBL/GenBank/DDBJ databases">
        <title>Evolution of Trichinella species and genotypes.</title>
        <authorList>
            <person name="Korhonen P.K."/>
            <person name="Edoardo P."/>
            <person name="Giuseppe L.R."/>
            <person name="Gasser R.B."/>
        </authorList>
    </citation>
    <scope>NUCLEOTIDE SEQUENCE [LARGE SCALE GENOMIC DNA]</scope>
    <source>
        <strain evidence="2">ISS176</strain>
    </source>
</reference>
<evidence type="ECO:0000313" key="3">
    <source>
        <dbReference type="Proteomes" id="UP000054826"/>
    </source>
</evidence>
<accession>A0A0V1JU56</accession>
<evidence type="ECO:0000313" key="2">
    <source>
        <dbReference type="EMBL" id="KRZ38495.1"/>
    </source>
</evidence>
<dbReference type="EMBL" id="JYDV01000045">
    <property type="protein sequence ID" value="KRZ38495.1"/>
    <property type="molecule type" value="Genomic_DNA"/>
</dbReference>
<dbReference type="AlphaFoldDB" id="A0A0V1JU56"/>
<proteinExistence type="predicted"/>
<name>A0A0V1JU56_TRIPS</name>
<organism evidence="2 3">
    <name type="scientific">Trichinella pseudospiralis</name>
    <name type="common">Parasitic roundworm</name>
    <dbReference type="NCBI Taxonomy" id="6337"/>
    <lineage>
        <taxon>Eukaryota</taxon>
        <taxon>Metazoa</taxon>
        <taxon>Ecdysozoa</taxon>
        <taxon>Nematoda</taxon>
        <taxon>Enoplea</taxon>
        <taxon>Dorylaimia</taxon>
        <taxon>Trichinellida</taxon>
        <taxon>Trichinellidae</taxon>
        <taxon>Trichinella</taxon>
    </lineage>
</organism>
<feature type="region of interest" description="Disordered" evidence="1">
    <location>
        <begin position="35"/>
        <end position="73"/>
    </location>
</feature>
<comment type="caution">
    <text evidence="2">The sequence shown here is derived from an EMBL/GenBank/DDBJ whole genome shotgun (WGS) entry which is preliminary data.</text>
</comment>
<dbReference type="Proteomes" id="UP000054826">
    <property type="component" value="Unassembled WGS sequence"/>
</dbReference>